<keyword evidence="3" id="KW-1185">Reference proteome</keyword>
<comment type="caution">
    <text evidence="2">The sequence shown here is derived from an EMBL/GenBank/DDBJ whole genome shotgun (WGS) entry which is preliminary data.</text>
</comment>
<keyword evidence="1" id="KW-1133">Transmembrane helix</keyword>
<sequence>MANVQKSTNIFEESREAIHQVPQVTVDKDIYNPEGHGDTFMHAILQNESAKTESFNLPLNDFLVACLLRVVSYFPSVTCFLSLSTSFIAVITHALYYSQQTEYTRTVSTRSILHRTVLSSVVSLTSPDNGSASHWRLELLV</sequence>
<feature type="transmembrane region" description="Helical" evidence="1">
    <location>
        <begin position="73"/>
        <end position="96"/>
    </location>
</feature>
<dbReference type="OrthoDB" id="5914557at2759"/>
<dbReference type="EMBL" id="JYDT01000016">
    <property type="protein sequence ID" value="KRY91005.1"/>
    <property type="molecule type" value="Genomic_DNA"/>
</dbReference>
<keyword evidence="1" id="KW-0812">Transmembrane</keyword>
<evidence type="ECO:0000313" key="2">
    <source>
        <dbReference type="EMBL" id="KRY91005.1"/>
    </source>
</evidence>
<dbReference type="Proteomes" id="UP000054995">
    <property type="component" value="Unassembled WGS sequence"/>
</dbReference>
<organism evidence="2 3">
    <name type="scientific">Trichinella pseudospiralis</name>
    <name type="common">Parasitic roundworm</name>
    <dbReference type="NCBI Taxonomy" id="6337"/>
    <lineage>
        <taxon>Eukaryota</taxon>
        <taxon>Metazoa</taxon>
        <taxon>Ecdysozoa</taxon>
        <taxon>Nematoda</taxon>
        <taxon>Enoplea</taxon>
        <taxon>Dorylaimia</taxon>
        <taxon>Trichinellida</taxon>
        <taxon>Trichinellidae</taxon>
        <taxon>Trichinella</taxon>
    </lineage>
</organism>
<gene>
    <name evidence="2" type="ORF">T4D_11453</name>
</gene>
<accession>A0A0V1FYC6</accession>
<dbReference type="AlphaFoldDB" id="A0A0V1FYC6"/>
<keyword evidence="1" id="KW-0472">Membrane</keyword>
<protein>
    <submittedName>
        <fullName evidence="2">Uncharacterized protein</fullName>
    </submittedName>
</protein>
<evidence type="ECO:0000256" key="1">
    <source>
        <dbReference type="SAM" id="Phobius"/>
    </source>
</evidence>
<proteinExistence type="predicted"/>
<reference evidence="2 3" key="1">
    <citation type="submission" date="2015-01" db="EMBL/GenBank/DDBJ databases">
        <title>Evolution of Trichinella species and genotypes.</title>
        <authorList>
            <person name="Korhonen P.K."/>
            <person name="Edoardo P."/>
            <person name="Giuseppe L.R."/>
            <person name="Gasser R.B."/>
        </authorList>
    </citation>
    <scope>NUCLEOTIDE SEQUENCE [LARGE SCALE GENOMIC DNA]</scope>
    <source>
        <strain evidence="2">ISS470</strain>
    </source>
</reference>
<name>A0A0V1FYC6_TRIPS</name>
<evidence type="ECO:0000313" key="3">
    <source>
        <dbReference type="Proteomes" id="UP000054995"/>
    </source>
</evidence>